<dbReference type="SUPFAM" id="SSF69572">
    <property type="entry name" value="Activating enzymes of the ubiquitin-like proteins"/>
    <property type="match status" value="1"/>
</dbReference>
<evidence type="ECO:0000256" key="9">
    <source>
        <dbReference type="ARBA" id="ARBA00074884"/>
    </source>
</evidence>
<dbReference type="GO" id="GO:0005524">
    <property type="term" value="F:ATP binding"/>
    <property type="evidence" value="ECO:0007669"/>
    <property type="project" value="UniProtKB-KW"/>
</dbReference>
<evidence type="ECO:0000256" key="7">
    <source>
        <dbReference type="ARBA" id="ARBA00022989"/>
    </source>
</evidence>
<comment type="subcellular location">
    <subcellularLocation>
        <location evidence="1">Membrane</location>
        <topology evidence="1">Single-pass membrane protein</topology>
    </subcellularLocation>
</comment>
<dbReference type="EMBL" id="JAEDAF010000002">
    <property type="protein sequence ID" value="MBH8579142.1"/>
    <property type="molecule type" value="Genomic_DNA"/>
</dbReference>
<evidence type="ECO:0000256" key="3">
    <source>
        <dbReference type="ARBA" id="ARBA00022598"/>
    </source>
</evidence>
<dbReference type="NCBIfam" id="NF011696">
    <property type="entry name" value="PRK15116.1"/>
    <property type="match status" value="1"/>
</dbReference>
<proteinExistence type="inferred from homology"/>
<dbReference type="InterPro" id="IPR045886">
    <property type="entry name" value="ThiF/MoeB/HesA"/>
</dbReference>
<evidence type="ECO:0000256" key="10">
    <source>
        <dbReference type="ARBA" id="ARBA00083375"/>
    </source>
</evidence>
<dbReference type="Pfam" id="PF00899">
    <property type="entry name" value="ThiF"/>
    <property type="match status" value="1"/>
</dbReference>
<dbReference type="PANTHER" id="PTHR43267:SF1">
    <property type="entry name" value="TRNA THREONYLCARBAMOYLADENOSINE DEHYDRATASE"/>
    <property type="match status" value="1"/>
</dbReference>
<reference evidence="12 13" key="1">
    <citation type="submission" date="2020-12" db="EMBL/GenBank/DDBJ databases">
        <title>Draft genome sequence of Halomonas pacifica strain CARE-V15.</title>
        <authorList>
            <person name="Vignesh N."/>
            <person name="Thabitha A."/>
            <person name="Saravanan R."/>
            <person name="Manigandan V."/>
        </authorList>
    </citation>
    <scope>NUCLEOTIDE SEQUENCE [LARGE SCALE GENOMIC DNA]</scope>
    <source>
        <strain evidence="12 13">CARE-V15</strain>
    </source>
</reference>
<keyword evidence="3" id="KW-0436">Ligase</keyword>
<feature type="domain" description="THIF-type NAD/FAD binding fold" evidence="11">
    <location>
        <begin position="35"/>
        <end position="275"/>
    </location>
</feature>
<dbReference type="Proteomes" id="UP000651738">
    <property type="component" value="Unassembled WGS sequence"/>
</dbReference>
<dbReference type="PANTHER" id="PTHR43267">
    <property type="entry name" value="TRNA THREONYLCARBAMOYLADENOSINE DEHYDRATASE"/>
    <property type="match status" value="1"/>
</dbReference>
<evidence type="ECO:0000256" key="4">
    <source>
        <dbReference type="ARBA" id="ARBA00022692"/>
    </source>
</evidence>
<dbReference type="CDD" id="cd00755">
    <property type="entry name" value="YgdL_like"/>
    <property type="match status" value="1"/>
</dbReference>
<evidence type="ECO:0000256" key="1">
    <source>
        <dbReference type="ARBA" id="ARBA00004167"/>
    </source>
</evidence>
<evidence type="ECO:0000313" key="13">
    <source>
        <dbReference type="Proteomes" id="UP000651738"/>
    </source>
</evidence>
<dbReference type="InterPro" id="IPR000594">
    <property type="entry name" value="ThiF_NAD_FAD-bd"/>
</dbReference>
<evidence type="ECO:0000256" key="6">
    <source>
        <dbReference type="ARBA" id="ARBA00022840"/>
    </source>
</evidence>
<keyword evidence="5" id="KW-0547">Nucleotide-binding</keyword>
<evidence type="ECO:0000256" key="5">
    <source>
        <dbReference type="ARBA" id="ARBA00022741"/>
    </source>
</evidence>
<gene>
    <name evidence="12" type="primary">tcdA</name>
    <name evidence="12" type="ORF">I7V36_03455</name>
</gene>
<dbReference type="InterPro" id="IPR035985">
    <property type="entry name" value="Ubiquitin-activating_enz"/>
</dbReference>
<dbReference type="FunFam" id="3.40.50.720:FF:000096">
    <property type="entry name" value="tRNA cyclic N6-threonylcarbamoyladenosine(37) synthase TcdA"/>
    <property type="match status" value="1"/>
</dbReference>
<comment type="similarity">
    <text evidence="2">Belongs to the HesA/MoeB/ThiF family.</text>
</comment>
<dbReference type="GO" id="GO:0016020">
    <property type="term" value="C:membrane"/>
    <property type="evidence" value="ECO:0007669"/>
    <property type="project" value="UniProtKB-SubCell"/>
</dbReference>
<name>A0ABD4L0J5_9GAMM</name>
<organism evidence="12 13">
    <name type="scientific">Bisbaumannia pacifica</name>
    <dbReference type="NCBI Taxonomy" id="77098"/>
    <lineage>
        <taxon>Bacteria</taxon>
        <taxon>Pseudomonadati</taxon>
        <taxon>Pseudomonadota</taxon>
        <taxon>Gammaproteobacteria</taxon>
        <taxon>Oceanospirillales</taxon>
        <taxon>Halomonadaceae</taxon>
        <taxon>Bisbaumannia</taxon>
    </lineage>
</organism>
<evidence type="ECO:0000259" key="11">
    <source>
        <dbReference type="Pfam" id="PF00899"/>
    </source>
</evidence>
<sequence>MSRRPCPGLSPRQTPRIPLMHNDDYDLRFGGIRRLYGRRASDAFRHAHVVVVGVGGVGSWTVEALARAGIGKLTLIDLDDVCVSNVNRQLHALDGTIGRPKVEVLAERCRAIAPQMTVVADTAFVTPANLAERLPADADHVVDAIDSVIAKAALIGWCRRRKLPITVTGAAGGQTDPTRIRVADLARTQHDPLLAKVRSRLRRDYGFSRNPKRRFDVECVYSEEQLVYPGSDGEVCLQKPGAGNATRLDCAEGFGAATFVTGSFGFAAAARVMARLARRAQREAQQQTTQEPQEQTP</sequence>
<keyword evidence="7" id="KW-1133">Transmembrane helix</keyword>
<dbReference type="AlphaFoldDB" id="A0ABD4L0J5"/>
<keyword evidence="8" id="KW-0472">Membrane</keyword>
<evidence type="ECO:0000313" key="12">
    <source>
        <dbReference type="EMBL" id="MBH8579142.1"/>
    </source>
</evidence>
<dbReference type="Gene3D" id="3.40.50.720">
    <property type="entry name" value="NAD(P)-binding Rossmann-like Domain"/>
    <property type="match status" value="1"/>
</dbReference>
<accession>A0ABD4L0J5</accession>
<keyword evidence="4" id="KW-0812">Transmembrane</keyword>
<dbReference type="GO" id="GO:0016874">
    <property type="term" value="F:ligase activity"/>
    <property type="evidence" value="ECO:0007669"/>
    <property type="project" value="UniProtKB-KW"/>
</dbReference>
<evidence type="ECO:0000256" key="8">
    <source>
        <dbReference type="ARBA" id="ARBA00023136"/>
    </source>
</evidence>
<evidence type="ECO:0000256" key="2">
    <source>
        <dbReference type="ARBA" id="ARBA00009919"/>
    </source>
</evidence>
<comment type="caution">
    <text evidence="12">The sequence shown here is derived from an EMBL/GenBank/DDBJ whole genome shotgun (WGS) entry which is preliminary data.</text>
</comment>
<protein>
    <recommendedName>
        <fullName evidence="9">tRNA threonylcarbamoyladenosine dehydratase</fullName>
    </recommendedName>
    <alternativeName>
        <fullName evidence="10">t(6)A37 dehydratase</fullName>
    </alternativeName>
</protein>
<keyword evidence="6" id="KW-0067">ATP-binding</keyword>